<keyword evidence="3" id="KW-1185">Reference proteome</keyword>
<evidence type="ECO:0000313" key="3">
    <source>
        <dbReference type="Proteomes" id="UP001642484"/>
    </source>
</evidence>
<name>A0ABP0P067_9DINO</name>
<evidence type="ECO:0000313" key="2">
    <source>
        <dbReference type="EMBL" id="CAK9069432.1"/>
    </source>
</evidence>
<feature type="compositionally biased region" description="Basic and acidic residues" evidence="1">
    <location>
        <begin position="228"/>
        <end position="240"/>
    </location>
</feature>
<proteinExistence type="predicted"/>
<protein>
    <submittedName>
        <fullName evidence="2">Uncharacterized protein</fullName>
    </submittedName>
</protein>
<organism evidence="2 3">
    <name type="scientific">Durusdinium trenchii</name>
    <dbReference type="NCBI Taxonomy" id="1381693"/>
    <lineage>
        <taxon>Eukaryota</taxon>
        <taxon>Sar</taxon>
        <taxon>Alveolata</taxon>
        <taxon>Dinophyceae</taxon>
        <taxon>Suessiales</taxon>
        <taxon>Symbiodiniaceae</taxon>
        <taxon>Durusdinium</taxon>
    </lineage>
</organism>
<sequence length="295" mass="31408">MPQWLRAAVGAWAGGTVRQASLAGTSKWQKLTEEETGKIEKSLSGTSKLLPSLVDEDQDAKTVKLQSYQNSITMKEALAVLKEAAVEPPEEALKKPDLSPRANAGYSVYEEVAELRAFLEEAIQDDENEKTLKDLGVPDAHSQMHRASCIGGSCNSYPSKAEGIMEVTLQSPPKRQASAMSEELYDSESIVCDKSHSLISNASWAVSNPGDSLAYSHSGTSGLGSLADTHEVPTKPRPPEPETVAAVAPVACDPPTIDGQKIKAFASAVQGAKGLGEDLQKDLLEILHALPGFKA</sequence>
<feature type="region of interest" description="Disordered" evidence="1">
    <location>
        <begin position="222"/>
        <end position="242"/>
    </location>
</feature>
<evidence type="ECO:0000256" key="1">
    <source>
        <dbReference type="SAM" id="MobiDB-lite"/>
    </source>
</evidence>
<gene>
    <name evidence="2" type="ORF">CCMP2556_LOCUS34147</name>
</gene>
<comment type="caution">
    <text evidence="2">The sequence shown here is derived from an EMBL/GenBank/DDBJ whole genome shotgun (WGS) entry which is preliminary data.</text>
</comment>
<dbReference type="Proteomes" id="UP001642484">
    <property type="component" value="Unassembled WGS sequence"/>
</dbReference>
<accession>A0ABP0P067</accession>
<dbReference type="EMBL" id="CAXAMN010022439">
    <property type="protein sequence ID" value="CAK9069432.1"/>
    <property type="molecule type" value="Genomic_DNA"/>
</dbReference>
<reference evidence="2 3" key="1">
    <citation type="submission" date="2024-02" db="EMBL/GenBank/DDBJ databases">
        <authorList>
            <person name="Chen Y."/>
            <person name="Shah S."/>
            <person name="Dougan E. K."/>
            <person name="Thang M."/>
            <person name="Chan C."/>
        </authorList>
    </citation>
    <scope>NUCLEOTIDE SEQUENCE [LARGE SCALE GENOMIC DNA]</scope>
</reference>